<keyword evidence="3" id="KW-0472">Membrane</keyword>
<protein>
    <submittedName>
        <fullName evidence="6">6-phosphogluconate dehydrogenase NAD-binding protein</fullName>
    </submittedName>
</protein>
<dbReference type="PANTHER" id="PTHR43580:SF2">
    <property type="entry name" value="CYTOKINE-LIKE NUCLEAR FACTOR N-PAC"/>
    <property type="match status" value="1"/>
</dbReference>
<dbReference type="InterPro" id="IPR006115">
    <property type="entry name" value="6PGDH_NADP-bd"/>
</dbReference>
<dbReference type="EMBL" id="CP003410">
    <property type="protein sequence ID" value="AGM04768.1"/>
    <property type="molecule type" value="Genomic_DNA"/>
</dbReference>
<evidence type="ECO:0000256" key="2">
    <source>
        <dbReference type="ARBA" id="ARBA00023002"/>
    </source>
</evidence>
<evidence type="ECO:0000256" key="3">
    <source>
        <dbReference type="SAM" id="Phobius"/>
    </source>
</evidence>
<evidence type="ECO:0000313" key="6">
    <source>
        <dbReference type="EMBL" id="AGM04768.1"/>
    </source>
</evidence>
<keyword evidence="3" id="KW-0812">Transmembrane</keyword>
<feature type="transmembrane region" description="Helical" evidence="3">
    <location>
        <begin position="12"/>
        <end position="30"/>
    </location>
</feature>
<dbReference type="PATRIC" id="fig|1156913.3.peg.2232"/>
<dbReference type="PANTHER" id="PTHR43580">
    <property type="entry name" value="OXIDOREDUCTASE GLYR1-RELATED"/>
    <property type="match status" value="1"/>
</dbReference>
<dbReference type="Pfam" id="PF03446">
    <property type="entry name" value="NAD_binding_2"/>
    <property type="match status" value="1"/>
</dbReference>
<evidence type="ECO:0000313" key="7">
    <source>
        <dbReference type="Proteomes" id="UP000013968"/>
    </source>
</evidence>
<keyword evidence="3" id="KW-1133">Transmembrane helix</keyword>
<dbReference type="InterPro" id="IPR036291">
    <property type="entry name" value="NAD(P)-bd_dom_sf"/>
</dbReference>
<name>R4T249_9PSEU</name>
<dbReference type="InterPro" id="IPR051265">
    <property type="entry name" value="HIBADH-related_NP60_sf"/>
</dbReference>
<dbReference type="Proteomes" id="UP000013968">
    <property type="component" value="Chromosome"/>
</dbReference>
<comment type="similarity">
    <text evidence="1">Belongs to the HIBADH-related family.</text>
</comment>
<accession>R4T249</accession>
<evidence type="ECO:0000259" key="5">
    <source>
        <dbReference type="Pfam" id="PF21761"/>
    </source>
</evidence>
<dbReference type="Gene3D" id="1.10.1040.10">
    <property type="entry name" value="N-(1-d-carboxylethyl)-l-norvaline Dehydrogenase, domain 2"/>
    <property type="match status" value="1"/>
</dbReference>
<dbReference type="InterPro" id="IPR048666">
    <property type="entry name" value="RedAm-like_C"/>
</dbReference>
<dbReference type="SUPFAM" id="SSF51735">
    <property type="entry name" value="NAD(P)-binding Rossmann-fold domains"/>
    <property type="match status" value="1"/>
</dbReference>
<dbReference type="HOGENOM" id="CLU_035117_2_1_11"/>
<evidence type="ECO:0000256" key="1">
    <source>
        <dbReference type="ARBA" id="ARBA00009080"/>
    </source>
</evidence>
<dbReference type="InterPro" id="IPR015815">
    <property type="entry name" value="HIBADH-related"/>
</dbReference>
<dbReference type="Gene3D" id="3.40.50.720">
    <property type="entry name" value="NAD(P)-binding Rossmann-like Domain"/>
    <property type="match status" value="1"/>
</dbReference>
<keyword evidence="2" id="KW-0560">Oxidoreductase</keyword>
<organism evidence="6 7">
    <name type="scientific">Amycolatopsis keratiniphila</name>
    <dbReference type="NCBI Taxonomy" id="129921"/>
    <lineage>
        <taxon>Bacteria</taxon>
        <taxon>Bacillati</taxon>
        <taxon>Actinomycetota</taxon>
        <taxon>Actinomycetes</taxon>
        <taxon>Pseudonocardiales</taxon>
        <taxon>Pseudonocardiaceae</taxon>
        <taxon>Amycolatopsis</taxon>
        <taxon>Amycolatopsis japonica group</taxon>
    </lineage>
</organism>
<reference evidence="6 7" key="1">
    <citation type="journal article" date="2013" name="BMC Genomics">
        <title>ContigScape: a Cytoscape plugin facilitating microbial genome gap closing.</title>
        <authorList>
            <person name="Tang B."/>
            <person name="Wang Q."/>
            <person name="Yang M."/>
            <person name="Xie F."/>
            <person name="Zhu Y."/>
            <person name="Zhuo Y."/>
            <person name="Wang S."/>
            <person name="Gao H."/>
            <person name="Ding X."/>
            <person name="Zhang L."/>
            <person name="Zhao G."/>
            <person name="Zheng H."/>
        </authorList>
    </citation>
    <scope>NUCLEOTIDE SEQUENCE [LARGE SCALE GENOMIC DNA]</scope>
    <source>
        <strain evidence="6 7">HCCB10007</strain>
    </source>
</reference>
<dbReference type="AlphaFoldDB" id="R4T249"/>
<dbReference type="GO" id="GO:0050661">
    <property type="term" value="F:NADP binding"/>
    <property type="evidence" value="ECO:0007669"/>
    <property type="project" value="InterPro"/>
</dbReference>
<feature type="domain" description="NADPH-dependent reductive aminase-like C-terminal" evidence="5">
    <location>
        <begin position="165"/>
        <end position="288"/>
    </location>
</feature>
<dbReference type="RefSeq" id="WP_016332563.1">
    <property type="nucleotide sequence ID" value="NC_021252.1"/>
</dbReference>
<dbReference type="Pfam" id="PF21761">
    <property type="entry name" value="RedAm-like_C"/>
    <property type="match status" value="1"/>
</dbReference>
<dbReference type="InterPro" id="IPR013328">
    <property type="entry name" value="6PGD_dom2"/>
</dbReference>
<feature type="domain" description="6-phosphogluconate dehydrogenase NADP-binding" evidence="4">
    <location>
        <begin position="10"/>
        <end position="159"/>
    </location>
</feature>
<dbReference type="PIRSF" id="PIRSF000103">
    <property type="entry name" value="HIBADH"/>
    <property type="match status" value="1"/>
</dbReference>
<keyword evidence="7" id="KW-1185">Reference proteome</keyword>
<gene>
    <name evidence="6" type="ORF">AORI_2180</name>
</gene>
<evidence type="ECO:0000259" key="4">
    <source>
        <dbReference type="Pfam" id="PF03446"/>
    </source>
</evidence>
<proteinExistence type="inferred from homology"/>
<dbReference type="KEGG" id="aoi:AORI_2180"/>
<sequence>MNERKEPIPVTVVGLGAMGMALASAFLAAGHPTTVWNRSAGKADDLVAAGAARAATITEALTASPLVITCLLDYPVLHQVLDPSGGALAGRTLVNLTNGTPEQARETATWAARHDVGYLDGGIMAVPAMIGRPEALVLYSGSQAAFNQHEQTLNRMGGSRYVGADPGSASLYDLALLSAMYGQFAGARHALALVGTENADLPEFTSSLLIPWLTATMIGLPVLAQQDTAQDSDSPSGMQAVAIANIVDASNAQGVDGDLLSHLLIPMRDLIGRRAAGRSLDDLVDLINRPEQGK</sequence>
<dbReference type="GO" id="GO:0016491">
    <property type="term" value="F:oxidoreductase activity"/>
    <property type="evidence" value="ECO:0007669"/>
    <property type="project" value="UniProtKB-KW"/>
</dbReference>